<dbReference type="PROSITE" id="PS51257">
    <property type="entry name" value="PROKAR_LIPOPROTEIN"/>
    <property type="match status" value="1"/>
</dbReference>
<organism evidence="2 3">
    <name type="scientific">Prosthecobacter fluviatilis</name>
    <dbReference type="NCBI Taxonomy" id="445931"/>
    <lineage>
        <taxon>Bacteria</taxon>
        <taxon>Pseudomonadati</taxon>
        <taxon>Verrucomicrobiota</taxon>
        <taxon>Verrucomicrobiia</taxon>
        <taxon>Verrucomicrobiales</taxon>
        <taxon>Verrucomicrobiaceae</taxon>
        <taxon>Prosthecobacter</taxon>
    </lineage>
</organism>
<feature type="compositionally biased region" description="Pro residues" evidence="1">
    <location>
        <begin position="415"/>
        <end position="426"/>
    </location>
</feature>
<dbReference type="RefSeq" id="WP_377169881.1">
    <property type="nucleotide sequence ID" value="NZ_JBHSMQ010000008.1"/>
</dbReference>
<comment type="caution">
    <text evidence="2">The sequence shown here is derived from an EMBL/GenBank/DDBJ whole genome shotgun (WGS) entry which is preliminary data.</text>
</comment>
<evidence type="ECO:0000313" key="2">
    <source>
        <dbReference type="EMBL" id="MFC5457023.1"/>
    </source>
</evidence>
<protein>
    <submittedName>
        <fullName evidence="2">Uncharacterized protein</fullName>
    </submittedName>
</protein>
<accession>A0ABW0KU66</accession>
<name>A0ABW0KU66_9BACT</name>
<dbReference type="EMBL" id="JBHSMQ010000008">
    <property type="protein sequence ID" value="MFC5457023.1"/>
    <property type="molecule type" value="Genomic_DNA"/>
</dbReference>
<evidence type="ECO:0000256" key="1">
    <source>
        <dbReference type="SAM" id="MobiDB-lite"/>
    </source>
</evidence>
<feature type="region of interest" description="Disordered" evidence="1">
    <location>
        <begin position="406"/>
        <end position="426"/>
    </location>
</feature>
<reference evidence="3" key="1">
    <citation type="journal article" date="2019" name="Int. J. Syst. Evol. Microbiol.">
        <title>The Global Catalogue of Microorganisms (GCM) 10K type strain sequencing project: providing services to taxonomists for standard genome sequencing and annotation.</title>
        <authorList>
            <consortium name="The Broad Institute Genomics Platform"/>
            <consortium name="The Broad Institute Genome Sequencing Center for Infectious Disease"/>
            <person name="Wu L."/>
            <person name="Ma J."/>
        </authorList>
    </citation>
    <scope>NUCLEOTIDE SEQUENCE [LARGE SCALE GENOMIC DNA]</scope>
    <source>
        <strain evidence="3">CGMCC 4.1469</strain>
    </source>
</reference>
<gene>
    <name evidence="2" type="ORF">ACFQDI_19305</name>
</gene>
<evidence type="ECO:0000313" key="3">
    <source>
        <dbReference type="Proteomes" id="UP001596052"/>
    </source>
</evidence>
<dbReference type="Proteomes" id="UP001596052">
    <property type="component" value="Unassembled WGS sequence"/>
</dbReference>
<proteinExistence type="predicted"/>
<sequence length="809" mass="89263">MHARWQIRMLILAGFVSSCPCRAQEPGVQVTLKVTAVKESDWQHEMAAGTTPDGLRERLHARTLAELTGEVKEEGTTVMLSGEKRDIVTRWEFDRIKDQSLANKTAQELIGTEVRLQQEPPKNQTDATRISLSLIHDLSPPQSQSFSYANAAEGAEREKHSVTAPRFERLRWQGEVLVGVKERMIANFVPANDASTRIVVFFKGSAGSPLASSLEMQQTIYRIPELEMIEWLLQSRPDDTALAAHLQKAVTAGRASIVSSTALSVAPHASTELQTGTEWRLPSEVDQVLDRLYLVPIAFGKALEGTRLKVNATGDFHSFCAPRAPLAVRWPTSWLRARDEQGNGTRALHGWMDWYDRFEQEIVGVPLSASASPQLVAMMQPADQVWGADRKGRWLDVTLAQLSGDVPKPVEKPATPTPADPFASPPNPFTTGWSANSPTMRSLFLGIALDTSTAHALLQSRQPQQDEALLRDLLARVKRGEGRVITSAFSTHNSNRYAQSSARLHARPTEMPSIPSAWEDVPVGTRLEQDGQILAFIQDLAPPARTEWKLTRDVPEAIMWQPRFRKFSLTSTTAAVTTPGTHLLAAVQIPAVMTSADFPAQETIFLFSHLDSSAAATEDKPHDVEIETLTFEIPAQDAAAWQAVKSPDIATFTQERMKSGHAKLQSQTLLRMQPGPNAALSVVEEYRTATEFDPPSRQAPYRMRPTALQMIPVGLQLEAHLTEKANGTVILGFKLQHSTARPKEPGLEETLQIFASGKDDYPGAKHAFEEWIETLDALPGQYHCLGILPARDGGMNTTSIIFVRARAVK</sequence>
<keyword evidence="3" id="KW-1185">Reference proteome</keyword>